<dbReference type="HOGENOM" id="CLU_2932216_0_0_11"/>
<dbReference type="AlphaFoldDB" id="A0A022L1M7"/>
<name>A0A022L1M7_9MICO</name>
<dbReference type="EMBL" id="AORC01000002">
    <property type="protein sequence ID" value="EYT51282.1"/>
    <property type="molecule type" value="Genomic_DNA"/>
</dbReference>
<dbReference type="Proteomes" id="UP000019754">
    <property type="component" value="Unassembled WGS sequence"/>
</dbReference>
<organism evidence="1 2">
    <name type="scientific">Brachybacterium muris UCD-AY4</name>
    <dbReference type="NCBI Taxonomy" id="1249481"/>
    <lineage>
        <taxon>Bacteria</taxon>
        <taxon>Bacillati</taxon>
        <taxon>Actinomycetota</taxon>
        <taxon>Actinomycetes</taxon>
        <taxon>Micrococcales</taxon>
        <taxon>Dermabacteraceae</taxon>
        <taxon>Brachybacterium</taxon>
    </lineage>
</organism>
<keyword evidence="2" id="KW-1185">Reference proteome</keyword>
<reference evidence="1 2" key="1">
    <citation type="journal article" date="2013" name="Genome Announc.">
        <title>Draft genome sequence of an Actinobacterium, Brachybacterium muris strain UCD-AY4.</title>
        <authorList>
            <person name="Lo J.R."/>
            <person name="Lang J.M."/>
            <person name="Darling A.E."/>
            <person name="Eisen J.A."/>
            <person name="Coil D.A."/>
        </authorList>
    </citation>
    <scope>NUCLEOTIDE SEQUENCE [LARGE SCALE GENOMIC DNA]</scope>
    <source>
        <strain evidence="1 2">UCD-AY4</strain>
    </source>
</reference>
<protein>
    <submittedName>
        <fullName evidence="1">Uncharacterized protein</fullName>
    </submittedName>
</protein>
<sequence length="60" mass="6595">MGRLFVRYHHDPSNEVAQEIKARLRAVDLADLPADAVVIRRTLSNIDPMGCFDNASAPGC</sequence>
<evidence type="ECO:0000313" key="2">
    <source>
        <dbReference type="Proteomes" id="UP000019754"/>
    </source>
</evidence>
<comment type="caution">
    <text evidence="1">The sequence shown here is derived from an EMBL/GenBank/DDBJ whole genome shotgun (WGS) entry which is preliminary data.</text>
</comment>
<gene>
    <name evidence="1" type="ORF">D641_0101670</name>
</gene>
<dbReference type="STRING" id="1249481.D641_0101670"/>
<accession>A0A022L1M7</accession>
<proteinExistence type="predicted"/>
<evidence type="ECO:0000313" key="1">
    <source>
        <dbReference type="EMBL" id="EYT51282.1"/>
    </source>
</evidence>